<reference evidence="6 7" key="1">
    <citation type="submission" date="2021-05" db="EMBL/GenBank/DDBJ databases">
        <title>Novel Bacillus species.</title>
        <authorList>
            <person name="Liu G."/>
        </authorList>
    </citation>
    <scope>NUCLEOTIDE SEQUENCE [LARGE SCALE GENOMIC DNA]</scope>
    <source>
        <strain evidence="6 7">FJAT-49682</strain>
    </source>
</reference>
<evidence type="ECO:0000313" key="6">
    <source>
        <dbReference type="EMBL" id="MBS4224822.1"/>
    </source>
</evidence>
<gene>
    <name evidence="6" type="primary">ric</name>
    <name evidence="6" type="ORF">KHA91_19180</name>
</gene>
<sequence length="232" mass="27082">MTQLTIDTHVADIVSALPQSTDLFRKLRIDFCCGGKIALKEAAEARHLNPVEVLNHIKEIEIKQERRDSFDPTSFGDKTLVAYIQENYHESLREELPALSPYITKVARVHGEKSPHLLRVQEIFRELRTELLEHTEDEDKNVFPLILEFLRNPTDELKEELRPRVFELEEEHENAGKILFELRDITNNFVPPNDACGTYRAVYARLEQLEKDTFNHVHLENNVLFDRVRQAI</sequence>
<comment type="subcellular location">
    <subcellularLocation>
        <location evidence="1">Cytoplasm</location>
    </subcellularLocation>
</comment>
<evidence type="ECO:0000259" key="5">
    <source>
        <dbReference type="Pfam" id="PF01814"/>
    </source>
</evidence>
<feature type="domain" description="Hemerythrin-like" evidence="5">
    <location>
        <begin position="86"/>
        <end position="227"/>
    </location>
</feature>
<keyword evidence="2" id="KW-0963">Cytoplasm</keyword>
<evidence type="ECO:0000256" key="3">
    <source>
        <dbReference type="ARBA" id="ARBA00022723"/>
    </source>
</evidence>
<accession>A0A942USG5</accession>
<comment type="caution">
    <text evidence="6">The sequence shown here is derived from an EMBL/GenBank/DDBJ whole genome shotgun (WGS) entry which is preliminary data.</text>
</comment>
<dbReference type="Pfam" id="PF04405">
    <property type="entry name" value="ScdA_N"/>
    <property type="match status" value="1"/>
</dbReference>
<keyword evidence="4" id="KW-0408">Iron</keyword>
<evidence type="ECO:0000256" key="1">
    <source>
        <dbReference type="ARBA" id="ARBA00004496"/>
    </source>
</evidence>
<keyword evidence="7" id="KW-1185">Reference proteome</keyword>
<dbReference type="Gene3D" id="1.20.120.520">
    <property type="entry name" value="nmb1532 protein domain like"/>
    <property type="match status" value="1"/>
</dbReference>
<proteinExistence type="predicted"/>
<evidence type="ECO:0000256" key="2">
    <source>
        <dbReference type="ARBA" id="ARBA00022490"/>
    </source>
</evidence>
<dbReference type="InterPro" id="IPR019903">
    <property type="entry name" value="RIC_family"/>
</dbReference>
<protein>
    <submittedName>
        <fullName evidence="6">Iron-sulfur cluster repair di-iron protein</fullName>
    </submittedName>
</protein>
<dbReference type="PANTHER" id="PTHR36438">
    <property type="entry name" value="IRON-SULFUR CLUSTER REPAIR PROTEIN YTFE"/>
    <property type="match status" value="1"/>
</dbReference>
<dbReference type="GO" id="GO:0046872">
    <property type="term" value="F:metal ion binding"/>
    <property type="evidence" value="ECO:0007669"/>
    <property type="project" value="UniProtKB-KW"/>
</dbReference>
<dbReference type="NCBIfam" id="TIGR03652">
    <property type="entry name" value="FeS_repair_RIC"/>
    <property type="match status" value="1"/>
</dbReference>
<dbReference type="RefSeq" id="WP_213099883.1">
    <property type="nucleotide sequence ID" value="NZ_JAGYPN010000005.1"/>
</dbReference>
<dbReference type="PANTHER" id="PTHR36438:SF1">
    <property type="entry name" value="IRON-SULFUR CLUSTER REPAIR PROTEIN YTFE"/>
    <property type="match status" value="1"/>
</dbReference>
<dbReference type="AlphaFoldDB" id="A0A942USG5"/>
<dbReference type="Proteomes" id="UP000676456">
    <property type="component" value="Unassembled WGS sequence"/>
</dbReference>
<name>A0A942USG5_9BACI</name>
<dbReference type="Pfam" id="PF01814">
    <property type="entry name" value="Hemerythrin"/>
    <property type="match status" value="1"/>
</dbReference>
<organism evidence="6 7">
    <name type="scientific">Lederbergia citrea</name>
    <dbReference type="NCBI Taxonomy" id="2833581"/>
    <lineage>
        <taxon>Bacteria</taxon>
        <taxon>Bacillati</taxon>
        <taxon>Bacillota</taxon>
        <taxon>Bacilli</taxon>
        <taxon>Bacillales</taxon>
        <taxon>Bacillaceae</taxon>
        <taxon>Lederbergia</taxon>
    </lineage>
</organism>
<dbReference type="InterPro" id="IPR012312">
    <property type="entry name" value="Hemerythrin-like"/>
</dbReference>
<evidence type="ECO:0000313" key="7">
    <source>
        <dbReference type="Proteomes" id="UP000676456"/>
    </source>
</evidence>
<keyword evidence="3" id="KW-0479">Metal-binding</keyword>
<evidence type="ECO:0000256" key="4">
    <source>
        <dbReference type="ARBA" id="ARBA00023004"/>
    </source>
</evidence>
<dbReference type="EMBL" id="JAGYPN010000005">
    <property type="protein sequence ID" value="MBS4224822.1"/>
    <property type="molecule type" value="Genomic_DNA"/>
</dbReference>
<dbReference type="GO" id="GO:0005737">
    <property type="term" value="C:cytoplasm"/>
    <property type="evidence" value="ECO:0007669"/>
    <property type="project" value="UniProtKB-SubCell"/>
</dbReference>